<dbReference type="Proteomes" id="UP000285092">
    <property type="component" value="Unassembled WGS sequence"/>
</dbReference>
<evidence type="ECO:0000313" key="1">
    <source>
        <dbReference type="EMBL" id="RIV78621.1"/>
    </source>
</evidence>
<comment type="caution">
    <text evidence="1">The sequence shown here is derived from an EMBL/GenBank/DDBJ whole genome shotgun (WGS) entry which is preliminary data.</text>
</comment>
<keyword evidence="2" id="KW-1185">Reference proteome</keyword>
<dbReference type="AlphaFoldDB" id="A0A418NI33"/>
<organism evidence="1 2">
    <name type="scientific">Pelagerythrobacter aerophilus</name>
    <dbReference type="NCBI Taxonomy" id="2306995"/>
    <lineage>
        <taxon>Bacteria</taxon>
        <taxon>Pseudomonadati</taxon>
        <taxon>Pseudomonadota</taxon>
        <taxon>Alphaproteobacteria</taxon>
        <taxon>Sphingomonadales</taxon>
        <taxon>Erythrobacteraceae</taxon>
        <taxon>Pelagerythrobacter</taxon>
    </lineage>
</organism>
<evidence type="ECO:0000313" key="2">
    <source>
        <dbReference type="Proteomes" id="UP000285092"/>
    </source>
</evidence>
<proteinExistence type="predicted"/>
<protein>
    <submittedName>
        <fullName evidence="1">Uncharacterized protein</fullName>
    </submittedName>
</protein>
<dbReference type="EMBL" id="QXFK01000015">
    <property type="protein sequence ID" value="RIV78621.1"/>
    <property type="molecule type" value="Genomic_DNA"/>
</dbReference>
<name>A0A418NI33_9SPHN</name>
<gene>
    <name evidence="1" type="ORF">D2V04_07395</name>
</gene>
<accession>A0A418NI33</accession>
<sequence>MADVRRERCEEAVATVEVLGRLIKGEATAADLDRMNVEVGGLEDFSTERAFAINIQLVIRLRRQNHQRKVSIANQHLLRAVRP</sequence>
<dbReference type="RefSeq" id="WP_147391793.1">
    <property type="nucleotide sequence ID" value="NZ_QXFK01000015.1"/>
</dbReference>
<reference evidence="1 2" key="1">
    <citation type="submission" date="2018-08" db="EMBL/GenBank/DDBJ databases">
        <title>Altererythrobacter sp.Ery1 and Ery12, the genome sequencing of novel strains in genus Alterythrobacter.</title>
        <authorList>
            <person name="Cheng H."/>
            <person name="Wu Y.-H."/>
            <person name="Fang C."/>
            <person name="Xu X.-W."/>
        </authorList>
    </citation>
    <scope>NUCLEOTIDE SEQUENCE [LARGE SCALE GENOMIC DNA]</scope>
    <source>
        <strain evidence="1 2">Ery1</strain>
    </source>
</reference>